<dbReference type="Proteomes" id="UP000314294">
    <property type="component" value="Unassembled WGS sequence"/>
</dbReference>
<name>A0A4Z2G099_9TELE</name>
<dbReference type="AlphaFoldDB" id="A0A4Z2G099"/>
<evidence type="ECO:0000313" key="2">
    <source>
        <dbReference type="Proteomes" id="UP000314294"/>
    </source>
</evidence>
<keyword evidence="2" id="KW-1185">Reference proteome</keyword>
<reference evidence="1 2" key="1">
    <citation type="submission" date="2019-03" db="EMBL/GenBank/DDBJ databases">
        <title>First draft genome of Liparis tanakae, snailfish: a comprehensive survey of snailfish specific genes.</title>
        <authorList>
            <person name="Kim W."/>
            <person name="Song I."/>
            <person name="Jeong J.-H."/>
            <person name="Kim D."/>
            <person name="Kim S."/>
            <person name="Ryu S."/>
            <person name="Song J.Y."/>
            <person name="Lee S.K."/>
        </authorList>
    </citation>
    <scope>NUCLEOTIDE SEQUENCE [LARGE SCALE GENOMIC DNA]</scope>
    <source>
        <tissue evidence="1">Muscle</tissue>
    </source>
</reference>
<comment type="caution">
    <text evidence="1">The sequence shown here is derived from an EMBL/GenBank/DDBJ whole genome shotgun (WGS) entry which is preliminary data.</text>
</comment>
<organism evidence="1 2">
    <name type="scientific">Liparis tanakae</name>
    <name type="common">Tanaka's snailfish</name>
    <dbReference type="NCBI Taxonomy" id="230148"/>
    <lineage>
        <taxon>Eukaryota</taxon>
        <taxon>Metazoa</taxon>
        <taxon>Chordata</taxon>
        <taxon>Craniata</taxon>
        <taxon>Vertebrata</taxon>
        <taxon>Euteleostomi</taxon>
        <taxon>Actinopterygii</taxon>
        <taxon>Neopterygii</taxon>
        <taxon>Teleostei</taxon>
        <taxon>Neoteleostei</taxon>
        <taxon>Acanthomorphata</taxon>
        <taxon>Eupercaria</taxon>
        <taxon>Perciformes</taxon>
        <taxon>Cottioidei</taxon>
        <taxon>Cottales</taxon>
        <taxon>Liparidae</taxon>
        <taxon>Liparis</taxon>
    </lineage>
</organism>
<sequence>MSGQSSSGSTMLMDFKAPRGRVRRVWPLGFGFSDPSRAFVASAPLCCSSSSSSYSGSEGRVSELLEREREVVSPWTLHNAPPPCLRRSGPDEDVWMVYAEGRLSSWSIFTIASSLVTFLSSPIIKCIGHVHQVCPLQGVVPVLRRERHQLLRERAAVTLHQVHQRRVGRRKLIGRPSERNAAGGGRAWEGGAAEENICAEGLLRDGAAQRRKALAAVDALVRQGAMERAAVVQRLAGWRLLSVLRRKLLGPGDDDEDWDEGEVAAEEDSSLGELWPECLALTEKRRGGAMRHE</sequence>
<dbReference type="EMBL" id="SRLO01000766">
    <property type="protein sequence ID" value="TNN46949.1"/>
    <property type="molecule type" value="Genomic_DNA"/>
</dbReference>
<evidence type="ECO:0000313" key="1">
    <source>
        <dbReference type="EMBL" id="TNN46949.1"/>
    </source>
</evidence>
<gene>
    <name evidence="1" type="ORF">EYF80_042865</name>
</gene>
<proteinExistence type="predicted"/>
<accession>A0A4Z2G099</accession>
<protein>
    <submittedName>
        <fullName evidence="1">Uncharacterized protein</fullName>
    </submittedName>
</protein>